<dbReference type="InterPro" id="IPR036116">
    <property type="entry name" value="FN3_sf"/>
</dbReference>
<keyword evidence="5" id="KW-1185">Reference proteome</keyword>
<gene>
    <name evidence="4" type="ORF">Q763_02830</name>
</gene>
<evidence type="ECO:0000313" key="4">
    <source>
        <dbReference type="EMBL" id="KGO83517.1"/>
    </source>
</evidence>
<dbReference type="AlphaFoldDB" id="A0A0A2LT57"/>
<comment type="caution">
    <text evidence="4">The sequence shown here is derived from an EMBL/GenBank/DDBJ whole genome shotgun (WGS) entry which is preliminary data.</text>
</comment>
<dbReference type="SUPFAM" id="SSF49265">
    <property type="entry name" value="Fibronectin type III"/>
    <property type="match status" value="1"/>
</dbReference>
<dbReference type="STRING" id="1406840.Q763_02830"/>
<organism evidence="4 5">
    <name type="scientific">Flavobacterium beibuense F44-8</name>
    <dbReference type="NCBI Taxonomy" id="1406840"/>
    <lineage>
        <taxon>Bacteria</taxon>
        <taxon>Pseudomonadati</taxon>
        <taxon>Bacteroidota</taxon>
        <taxon>Flavobacteriia</taxon>
        <taxon>Flavobacteriales</taxon>
        <taxon>Flavobacteriaceae</taxon>
        <taxon>Flavobacterium</taxon>
    </lineage>
</organism>
<feature type="chain" id="PRO_5002002414" description="Secretion system C-terminal sorting domain-containing protein" evidence="2">
    <location>
        <begin position="20"/>
        <end position="511"/>
    </location>
</feature>
<dbReference type="Pfam" id="PF18962">
    <property type="entry name" value="Por_Secre_tail"/>
    <property type="match status" value="1"/>
</dbReference>
<dbReference type="InterPro" id="IPR026444">
    <property type="entry name" value="Secre_tail"/>
</dbReference>
<dbReference type="Proteomes" id="UP000030129">
    <property type="component" value="Unassembled WGS sequence"/>
</dbReference>
<dbReference type="NCBIfam" id="TIGR04183">
    <property type="entry name" value="Por_Secre_tail"/>
    <property type="match status" value="1"/>
</dbReference>
<evidence type="ECO:0000256" key="1">
    <source>
        <dbReference type="ARBA" id="ARBA00022729"/>
    </source>
</evidence>
<proteinExistence type="predicted"/>
<keyword evidence="1 2" id="KW-0732">Signal</keyword>
<evidence type="ECO:0000313" key="5">
    <source>
        <dbReference type="Proteomes" id="UP000030129"/>
    </source>
</evidence>
<feature type="signal peptide" evidence="2">
    <location>
        <begin position="1"/>
        <end position="19"/>
    </location>
</feature>
<evidence type="ECO:0000256" key="2">
    <source>
        <dbReference type="SAM" id="SignalP"/>
    </source>
</evidence>
<dbReference type="NCBIfam" id="NF038128">
    <property type="entry name" value="choice_anch_J"/>
    <property type="match status" value="1"/>
</dbReference>
<accession>A0A0A2LT57</accession>
<protein>
    <recommendedName>
        <fullName evidence="3">Secretion system C-terminal sorting domain-containing protein</fullName>
    </recommendedName>
</protein>
<sequence>MKKKLLALAMFATSIYSFGQVALNEGFEGETLPTGWTTEDTNATNNWIVINDPDYVISGGYSVAVNWIAEDQDESLISPSFSLEGFTSAYFNFNAIVGYEYMVSPNNNGDLFAKISIDGGTTWTELWVEEDEGVFEDYAVITKNIDISAYVGETDVMVKFQYVANDADLVVVDNVSVTGCPGVDVANLSLADLTADTASFTFEGTSVSYDIEWGEAGFELGTGASLNVTEGAFDLTPLSLNTTYEFYLRSNCTETAYSQWAGPFSFSALFDAADLPYEYGFEANGGWSSAGGWTITTNAAVGADVAYEGEGFTFSNTSATAAADAWLYSRSVTVDAGETVNFGFFTGYVASAAGQTANFDLTVGTTSEDQEVIQSFAVNSTTTATYAGRTASWTATEAGTYVFAFHNNSAAVGTGSIILDNFIATTELSTEDFLANQLSIYPNPATDVINVANAQNINDINIVDLNGRIVKSAKFNGASEAQVNISDLSAGMYLMNVSSDQGTTTKKIVKK</sequence>
<dbReference type="eggNOG" id="COG3291">
    <property type="taxonomic scope" value="Bacteria"/>
</dbReference>
<evidence type="ECO:0000259" key="3">
    <source>
        <dbReference type="Pfam" id="PF18962"/>
    </source>
</evidence>
<feature type="domain" description="Secretion system C-terminal sorting" evidence="3">
    <location>
        <begin position="440"/>
        <end position="509"/>
    </location>
</feature>
<name>A0A0A2LT57_9FLAO</name>
<reference evidence="4 5" key="1">
    <citation type="submission" date="2013-09" db="EMBL/GenBank/DDBJ databases">
        <authorList>
            <person name="Zeng Z."/>
            <person name="Chen C."/>
        </authorList>
    </citation>
    <scope>NUCLEOTIDE SEQUENCE [LARGE SCALE GENOMIC DNA]</scope>
    <source>
        <strain evidence="4 5">F44-8</strain>
    </source>
</reference>
<dbReference type="RefSeq" id="WP_035130971.1">
    <property type="nucleotide sequence ID" value="NZ_JRLV01000003.1"/>
</dbReference>
<dbReference type="EMBL" id="JRLV01000003">
    <property type="protein sequence ID" value="KGO83517.1"/>
    <property type="molecule type" value="Genomic_DNA"/>
</dbReference>